<dbReference type="InterPro" id="IPR013325">
    <property type="entry name" value="RNA_pol_sigma_r2"/>
</dbReference>
<evidence type="ECO:0000313" key="8">
    <source>
        <dbReference type="EMBL" id="GAA3528887.1"/>
    </source>
</evidence>
<dbReference type="InterPro" id="IPR007627">
    <property type="entry name" value="RNA_pol_sigma70_r2"/>
</dbReference>
<dbReference type="PANTHER" id="PTHR43133:SF8">
    <property type="entry name" value="RNA POLYMERASE SIGMA FACTOR HI_1459-RELATED"/>
    <property type="match status" value="1"/>
</dbReference>
<keyword evidence="4" id="KW-0238">DNA-binding</keyword>
<name>A0ABP6V4Q3_9GAMM</name>
<dbReference type="Gene3D" id="1.10.1740.10">
    <property type="match status" value="1"/>
</dbReference>
<dbReference type="EMBL" id="BAABCX010000001">
    <property type="protein sequence ID" value="GAA3528887.1"/>
    <property type="molecule type" value="Genomic_DNA"/>
</dbReference>
<evidence type="ECO:0000256" key="4">
    <source>
        <dbReference type="ARBA" id="ARBA00023125"/>
    </source>
</evidence>
<feature type="domain" description="RNA polymerase sigma-70 region 2" evidence="6">
    <location>
        <begin position="29"/>
        <end position="88"/>
    </location>
</feature>
<dbReference type="SUPFAM" id="SSF88659">
    <property type="entry name" value="Sigma3 and sigma4 domains of RNA polymerase sigma factors"/>
    <property type="match status" value="1"/>
</dbReference>
<comment type="similarity">
    <text evidence="1">Belongs to the sigma-70 factor family. ECF subfamily.</text>
</comment>
<reference evidence="9" key="1">
    <citation type="journal article" date="2019" name="Int. J. Syst. Evol. Microbiol.">
        <title>The Global Catalogue of Microorganisms (GCM) 10K type strain sequencing project: providing services to taxonomists for standard genome sequencing and annotation.</title>
        <authorList>
            <consortium name="The Broad Institute Genomics Platform"/>
            <consortium name="The Broad Institute Genome Sequencing Center for Infectious Disease"/>
            <person name="Wu L."/>
            <person name="Ma J."/>
        </authorList>
    </citation>
    <scope>NUCLEOTIDE SEQUENCE [LARGE SCALE GENOMIC DNA]</scope>
    <source>
        <strain evidence="9">JCM 17110</strain>
    </source>
</reference>
<dbReference type="NCBIfam" id="TIGR02937">
    <property type="entry name" value="sigma70-ECF"/>
    <property type="match status" value="1"/>
</dbReference>
<evidence type="ECO:0000259" key="7">
    <source>
        <dbReference type="Pfam" id="PF08281"/>
    </source>
</evidence>
<keyword evidence="3" id="KW-0731">Sigma factor</keyword>
<dbReference type="PANTHER" id="PTHR43133">
    <property type="entry name" value="RNA POLYMERASE ECF-TYPE SIGMA FACTO"/>
    <property type="match status" value="1"/>
</dbReference>
<organism evidence="8 9">
    <name type="scientific">Zobellella aerophila</name>
    <dbReference type="NCBI Taxonomy" id="870480"/>
    <lineage>
        <taxon>Bacteria</taxon>
        <taxon>Pseudomonadati</taxon>
        <taxon>Pseudomonadota</taxon>
        <taxon>Gammaproteobacteria</taxon>
        <taxon>Aeromonadales</taxon>
        <taxon>Aeromonadaceae</taxon>
        <taxon>Zobellella</taxon>
    </lineage>
</organism>
<dbReference type="Proteomes" id="UP001500795">
    <property type="component" value="Unassembled WGS sequence"/>
</dbReference>
<evidence type="ECO:0000256" key="5">
    <source>
        <dbReference type="ARBA" id="ARBA00023163"/>
    </source>
</evidence>
<dbReference type="SUPFAM" id="SSF88946">
    <property type="entry name" value="Sigma2 domain of RNA polymerase sigma factors"/>
    <property type="match status" value="1"/>
</dbReference>
<dbReference type="InterPro" id="IPR013249">
    <property type="entry name" value="RNA_pol_sigma70_r4_t2"/>
</dbReference>
<sequence>MTQDSVPKDTHPTGPAHDALMSDELRLQMLKFATLQLRDSHLAEDAVQEALLGAFRHAQAFAGRAAYKTWVFAILKNKIADLLRKNQRLVNISSLTRTEDDGLEEALFNQRGMWQRDERPVAWSSPEGSAEDSQFWRIFEACLDDLPPNQGRVFMMREFVGLESRDICAELEIGVSNLNVLLYRARLRLRECLENKWYLDGDCRC</sequence>
<evidence type="ECO:0000256" key="2">
    <source>
        <dbReference type="ARBA" id="ARBA00023015"/>
    </source>
</evidence>
<dbReference type="NCBIfam" id="TIGR02943">
    <property type="entry name" value="Sig70_famx1"/>
    <property type="match status" value="1"/>
</dbReference>
<protein>
    <submittedName>
        <fullName evidence="8">RNA polymerase factor sigma-70</fullName>
    </submittedName>
</protein>
<dbReference type="InterPro" id="IPR014284">
    <property type="entry name" value="RNA_pol_sigma-70_dom"/>
</dbReference>
<comment type="caution">
    <text evidence="8">The sequence shown here is derived from an EMBL/GenBank/DDBJ whole genome shotgun (WGS) entry which is preliminary data.</text>
</comment>
<evidence type="ECO:0000259" key="6">
    <source>
        <dbReference type="Pfam" id="PF04542"/>
    </source>
</evidence>
<keyword evidence="5" id="KW-0804">Transcription</keyword>
<keyword evidence="9" id="KW-1185">Reference proteome</keyword>
<feature type="domain" description="RNA polymerase sigma factor 70 region 4 type 2" evidence="7">
    <location>
        <begin position="138"/>
        <end position="189"/>
    </location>
</feature>
<evidence type="ECO:0000256" key="3">
    <source>
        <dbReference type="ARBA" id="ARBA00023082"/>
    </source>
</evidence>
<dbReference type="Pfam" id="PF08281">
    <property type="entry name" value="Sigma70_r4_2"/>
    <property type="match status" value="1"/>
</dbReference>
<dbReference type="Gene3D" id="1.10.10.10">
    <property type="entry name" value="Winged helix-like DNA-binding domain superfamily/Winged helix DNA-binding domain"/>
    <property type="match status" value="1"/>
</dbReference>
<dbReference type="RefSeq" id="WP_344954403.1">
    <property type="nucleotide sequence ID" value="NZ_BAABCX010000001.1"/>
</dbReference>
<dbReference type="NCBIfam" id="NF009196">
    <property type="entry name" value="PRK12544.1"/>
    <property type="match status" value="1"/>
</dbReference>
<dbReference type="Pfam" id="PF04542">
    <property type="entry name" value="Sigma70_r2"/>
    <property type="match status" value="1"/>
</dbReference>
<dbReference type="InterPro" id="IPR013324">
    <property type="entry name" value="RNA_pol_sigma_r3/r4-like"/>
</dbReference>
<accession>A0ABP6V4Q3</accession>
<evidence type="ECO:0000313" key="9">
    <source>
        <dbReference type="Proteomes" id="UP001500795"/>
    </source>
</evidence>
<keyword evidence="2" id="KW-0805">Transcription regulation</keyword>
<dbReference type="InterPro" id="IPR036388">
    <property type="entry name" value="WH-like_DNA-bd_sf"/>
</dbReference>
<dbReference type="InterPro" id="IPR014289">
    <property type="entry name" value="RNA_pol_sigma-24-rel"/>
</dbReference>
<evidence type="ECO:0000256" key="1">
    <source>
        <dbReference type="ARBA" id="ARBA00010641"/>
    </source>
</evidence>
<dbReference type="InterPro" id="IPR039425">
    <property type="entry name" value="RNA_pol_sigma-70-like"/>
</dbReference>
<gene>
    <name evidence="8" type="ORF">GCM10022394_05080</name>
</gene>
<proteinExistence type="inferred from homology"/>